<dbReference type="PANTHER" id="PTHR24416:SF631">
    <property type="entry name" value="SERINE_THREONINE_TYROSINE KINASE 1"/>
    <property type="match status" value="1"/>
</dbReference>
<organism evidence="2 3">
    <name type="scientific">Armadillidium nasatum</name>
    <dbReference type="NCBI Taxonomy" id="96803"/>
    <lineage>
        <taxon>Eukaryota</taxon>
        <taxon>Metazoa</taxon>
        <taxon>Ecdysozoa</taxon>
        <taxon>Arthropoda</taxon>
        <taxon>Crustacea</taxon>
        <taxon>Multicrustacea</taxon>
        <taxon>Malacostraca</taxon>
        <taxon>Eumalacostraca</taxon>
        <taxon>Peracarida</taxon>
        <taxon>Isopoda</taxon>
        <taxon>Oniscidea</taxon>
        <taxon>Crinocheta</taxon>
        <taxon>Armadillidiidae</taxon>
        <taxon>Armadillidium</taxon>
    </lineage>
</organism>
<dbReference type="OrthoDB" id="346907at2759"/>
<keyword evidence="2" id="KW-0808">Transferase</keyword>
<evidence type="ECO:0000313" key="3">
    <source>
        <dbReference type="Proteomes" id="UP000326759"/>
    </source>
</evidence>
<sequence length="139" mass="15646">MSKGSLVDDIANGMVYLESKVFVHRDLAARNVLLHENGTAKVGDFGLTIRTNQPMKKSSDADKGKFPIKWTAPEALKHNPLTDVMKFIESGGRMSEPNDCPPGIYQLMQKAWNENPDERPTFKEALRKLKEIQHQTPLV</sequence>
<evidence type="ECO:0000313" key="2">
    <source>
        <dbReference type="EMBL" id="KAB7502015.1"/>
    </source>
</evidence>
<reference evidence="2 3" key="1">
    <citation type="journal article" date="2019" name="PLoS Biol.">
        <title>Sex chromosomes control vertical transmission of feminizing Wolbachia symbionts in an isopod.</title>
        <authorList>
            <person name="Becking T."/>
            <person name="Chebbi M.A."/>
            <person name="Giraud I."/>
            <person name="Moumen B."/>
            <person name="Laverre T."/>
            <person name="Caubet Y."/>
            <person name="Peccoud J."/>
            <person name="Gilbert C."/>
            <person name="Cordaux R."/>
        </authorList>
    </citation>
    <scope>NUCLEOTIDE SEQUENCE [LARGE SCALE GENOMIC DNA]</scope>
    <source>
        <strain evidence="2">ANa2</strain>
        <tissue evidence="2">Whole body excluding digestive tract and cuticle</tissue>
    </source>
</reference>
<dbReference type="InterPro" id="IPR000719">
    <property type="entry name" value="Prot_kinase_dom"/>
</dbReference>
<dbReference type="Pfam" id="PF07714">
    <property type="entry name" value="PK_Tyr_Ser-Thr"/>
    <property type="match status" value="1"/>
</dbReference>
<dbReference type="PROSITE" id="PS00109">
    <property type="entry name" value="PROTEIN_KINASE_TYR"/>
    <property type="match status" value="1"/>
</dbReference>
<comment type="caution">
    <text evidence="2">The sequence shown here is derived from an EMBL/GenBank/DDBJ whole genome shotgun (WGS) entry which is preliminary data.</text>
</comment>
<dbReference type="InterPro" id="IPR001245">
    <property type="entry name" value="Ser-Thr/Tyr_kinase_cat_dom"/>
</dbReference>
<dbReference type="GO" id="GO:0005524">
    <property type="term" value="F:ATP binding"/>
    <property type="evidence" value="ECO:0007669"/>
    <property type="project" value="InterPro"/>
</dbReference>
<dbReference type="Proteomes" id="UP000326759">
    <property type="component" value="Unassembled WGS sequence"/>
</dbReference>
<dbReference type="Gene3D" id="1.10.510.10">
    <property type="entry name" value="Transferase(Phosphotransferase) domain 1"/>
    <property type="match status" value="2"/>
</dbReference>
<protein>
    <submittedName>
        <fullName evidence="2">Protein-tyrosine kinase 6</fullName>
    </submittedName>
</protein>
<dbReference type="GO" id="GO:0004714">
    <property type="term" value="F:transmembrane receptor protein tyrosine kinase activity"/>
    <property type="evidence" value="ECO:0007669"/>
    <property type="project" value="TreeGrafter"/>
</dbReference>
<proteinExistence type="predicted"/>
<keyword evidence="2" id="KW-0829">Tyrosine-protein kinase</keyword>
<dbReference type="InterPro" id="IPR020635">
    <property type="entry name" value="Tyr_kinase_cat_dom"/>
</dbReference>
<keyword evidence="3" id="KW-1185">Reference proteome</keyword>
<dbReference type="EMBL" id="SEYY01008815">
    <property type="protein sequence ID" value="KAB7502015.1"/>
    <property type="molecule type" value="Genomic_DNA"/>
</dbReference>
<dbReference type="PANTHER" id="PTHR24416">
    <property type="entry name" value="TYROSINE-PROTEIN KINASE RECEPTOR"/>
    <property type="match status" value="1"/>
</dbReference>
<dbReference type="GO" id="GO:0007169">
    <property type="term" value="P:cell surface receptor protein tyrosine kinase signaling pathway"/>
    <property type="evidence" value="ECO:0007669"/>
    <property type="project" value="TreeGrafter"/>
</dbReference>
<name>A0A5N5TAA3_9CRUS</name>
<accession>A0A5N5TAA3</accession>
<dbReference type="SMART" id="SM00219">
    <property type="entry name" value="TyrKc"/>
    <property type="match status" value="1"/>
</dbReference>
<dbReference type="GO" id="GO:0005886">
    <property type="term" value="C:plasma membrane"/>
    <property type="evidence" value="ECO:0007669"/>
    <property type="project" value="TreeGrafter"/>
</dbReference>
<gene>
    <name evidence="2" type="primary">Ptk6</name>
    <name evidence="2" type="ORF">Anas_13305</name>
</gene>
<evidence type="ECO:0000259" key="1">
    <source>
        <dbReference type="PROSITE" id="PS50011"/>
    </source>
</evidence>
<dbReference type="AlphaFoldDB" id="A0A5N5TAA3"/>
<dbReference type="PROSITE" id="PS50011">
    <property type="entry name" value="PROTEIN_KINASE_DOM"/>
    <property type="match status" value="1"/>
</dbReference>
<dbReference type="SUPFAM" id="SSF56112">
    <property type="entry name" value="Protein kinase-like (PK-like)"/>
    <property type="match status" value="1"/>
</dbReference>
<dbReference type="PRINTS" id="PR00109">
    <property type="entry name" value="TYRKINASE"/>
</dbReference>
<feature type="domain" description="Protein kinase" evidence="1">
    <location>
        <begin position="1"/>
        <end position="139"/>
    </location>
</feature>
<dbReference type="InterPro" id="IPR050122">
    <property type="entry name" value="RTK"/>
</dbReference>
<keyword evidence="2" id="KW-0418">Kinase</keyword>
<dbReference type="GO" id="GO:0043235">
    <property type="term" value="C:receptor complex"/>
    <property type="evidence" value="ECO:0007669"/>
    <property type="project" value="TreeGrafter"/>
</dbReference>
<dbReference type="InterPro" id="IPR011009">
    <property type="entry name" value="Kinase-like_dom_sf"/>
</dbReference>
<dbReference type="InterPro" id="IPR008266">
    <property type="entry name" value="Tyr_kinase_AS"/>
</dbReference>